<evidence type="ECO:0000313" key="2">
    <source>
        <dbReference type="EMBL" id="RVU33194.1"/>
    </source>
</evidence>
<dbReference type="AlphaFoldDB" id="A0A437QF87"/>
<dbReference type="OrthoDB" id="6708408at2"/>
<protein>
    <submittedName>
        <fullName evidence="2">TIGR04219 family outer membrane beta-barrel protein</fullName>
    </submittedName>
</protein>
<comment type="caution">
    <text evidence="2">The sequence shown here is derived from an EMBL/GenBank/DDBJ whole genome shotgun (WGS) entry which is preliminary data.</text>
</comment>
<keyword evidence="3" id="KW-1185">Reference proteome</keyword>
<dbReference type="InterPro" id="IPR026387">
    <property type="entry name" value="OMP_w_GlyGly"/>
</dbReference>
<gene>
    <name evidence="2" type="ORF">EOE67_17830</name>
</gene>
<evidence type="ECO:0000256" key="1">
    <source>
        <dbReference type="SAM" id="SignalP"/>
    </source>
</evidence>
<feature type="chain" id="PRO_5019314046" evidence="1">
    <location>
        <begin position="22"/>
        <end position="247"/>
    </location>
</feature>
<name>A0A437QF87_9GAMM</name>
<keyword evidence="1" id="KW-0732">Signal</keyword>
<dbReference type="RefSeq" id="WP_127700690.1">
    <property type="nucleotide sequence ID" value="NZ_SACS01000025.1"/>
</dbReference>
<dbReference type="EMBL" id="SACS01000025">
    <property type="protein sequence ID" value="RVU33194.1"/>
    <property type="molecule type" value="Genomic_DNA"/>
</dbReference>
<reference evidence="2 3" key="1">
    <citation type="submission" date="2019-01" db="EMBL/GenBank/DDBJ databases">
        <authorList>
            <person name="Chen W.-M."/>
        </authorList>
    </citation>
    <scope>NUCLEOTIDE SEQUENCE [LARGE SCALE GENOMIC DNA]</scope>
    <source>
        <strain evidence="2 3">KYPC3</strain>
    </source>
</reference>
<dbReference type="NCBIfam" id="TIGR04219">
    <property type="entry name" value="OMP_w_GlyGly"/>
    <property type="match status" value="1"/>
</dbReference>
<proteinExistence type="predicted"/>
<evidence type="ECO:0000313" key="3">
    <source>
        <dbReference type="Proteomes" id="UP000283077"/>
    </source>
</evidence>
<feature type="signal peptide" evidence="1">
    <location>
        <begin position="1"/>
        <end position="21"/>
    </location>
</feature>
<organism evidence="2 3">
    <name type="scientific">Rheinheimera riviphila</name>
    <dbReference type="NCBI Taxonomy" id="1834037"/>
    <lineage>
        <taxon>Bacteria</taxon>
        <taxon>Pseudomonadati</taxon>
        <taxon>Pseudomonadota</taxon>
        <taxon>Gammaproteobacteria</taxon>
        <taxon>Chromatiales</taxon>
        <taxon>Chromatiaceae</taxon>
        <taxon>Rheinheimera</taxon>
    </lineage>
</organism>
<sequence length="247" mass="27511">MKAVVLTLGCVVLLLNNNARADLLGLTLSGDYAKLSPSGQGGDHLFSQPLQFSDDGWQSWSVAFEHPLPLVPNVALRRQTARWSGTTLLQGNFRLDAQHFASQSHIQNALDLQSTDVSFYYEVLDNSLLALDLGVSAMQYDAELAVTEPVSRTRTASGFLPLLYSHLTINVWGTDTALFWQGQYTDYRDQQWAQTKVGLSYQMLDLTAMTLAIKFGWQQQSVALIDKDQLDIDMQMKGPFLALEADF</sequence>
<accession>A0A437QF87</accession>
<dbReference type="Proteomes" id="UP000283077">
    <property type="component" value="Unassembled WGS sequence"/>
</dbReference>